<dbReference type="OrthoDB" id="26184at2759"/>
<dbReference type="InterPro" id="IPR013083">
    <property type="entry name" value="Znf_RING/FYVE/PHD"/>
</dbReference>
<dbReference type="Gene3D" id="3.30.40.10">
    <property type="entry name" value="Zinc/RING finger domain, C3HC4 (zinc finger)"/>
    <property type="match status" value="1"/>
</dbReference>
<dbReference type="PIRSF" id="PIRSF007860">
    <property type="entry name" value="VPS11"/>
    <property type="match status" value="1"/>
</dbReference>
<keyword evidence="2 9" id="KW-0813">Transport</keyword>
<comment type="catalytic activity">
    <reaction evidence="9">
        <text>S-ubiquitinyl-[E2 ubiquitin-conjugating enzyme]-L-cysteine + [acceptor protein]-L-lysine = [E2 ubiquitin-conjugating enzyme]-L-cysteine + N(6)-ubiquitinyl-[acceptor protein]-L-lysine.</text>
        <dbReference type="EC" id="2.3.2.27"/>
    </reaction>
</comment>
<dbReference type="GeneID" id="28936259"/>
<dbReference type="InterPro" id="IPR016024">
    <property type="entry name" value="ARM-type_fold"/>
</dbReference>
<evidence type="ECO:0000256" key="1">
    <source>
        <dbReference type="ARBA" id="ARBA00007070"/>
    </source>
</evidence>
<keyword evidence="5" id="KW-0862">Zinc</keyword>
<keyword evidence="9" id="KW-0808">Transferase</keyword>
<dbReference type="VEuPathDB" id="FungiDB:T552_01474"/>
<dbReference type="InterPro" id="IPR000547">
    <property type="entry name" value="Clathrin_H-chain/VPS_repeat"/>
</dbReference>
<dbReference type="CDD" id="cd16688">
    <property type="entry name" value="RING-H2_Vps11"/>
    <property type="match status" value="1"/>
</dbReference>
<dbReference type="SMART" id="SM00184">
    <property type="entry name" value="RING"/>
    <property type="match status" value="1"/>
</dbReference>
<dbReference type="Gene3D" id="1.25.40.10">
    <property type="entry name" value="Tetratricopeptide repeat domain"/>
    <property type="match status" value="1"/>
</dbReference>
<gene>
    <name evidence="13" type="ORF">T552_01474</name>
</gene>
<dbReference type="PANTHER" id="PTHR23323:SF24">
    <property type="entry name" value="VACUOLAR PROTEIN SORTING-ASSOCIATED PROTEIN 11 HOMOLOG"/>
    <property type="match status" value="1"/>
</dbReference>
<keyword evidence="9" id="KW-0926">Vacuole</keyword>
<dbReference type="GO" id="GO:0006904">
    <property type="term" value="P:vesicle docking involved in exocytosis"/>
    <property type="evidence" value="ECO:0007669"/>
    <property type="project" value="TreeGrafter"/>
</dbReference>
<dbReference type="SUPFAM" id="SSF50978">
    <property type="entry name" value="WD40 repeat-like"/>
    <property type="match status" value="1"/>
</dbReference>
<comment type="subunit">
    <text evidence="9">Component of the homotypic vacuole fusion and vacuole protein sorting (HOPS) complex. Component of the class C core vacuole/endosome tethering (CORVET) complex.</text>
</comment>
<dbReference type="GO" id="GO:0030674">
    <property type="term" value="F:protein-macromolecule adaptor activity"/>
    <property type="evidence" value="ECO:0007669"/>
    <property type="project" value="TreeGrafter"/>
</dbReference>
<dbReference type="Pfam" id="PF23341">
    <property type="entry name" value="PEP5_VPS11_N"/>
    <property type="match status" value="1"/>
</dbReference>
<dbReference type="GO" id="GO:0030897">
    <property type="term" value="C:HOPS complex"/>
    <property type="evidence" value="ECO:0007669"/>
    <property type="project" value="UniProtKB-UniRule"/>
</dbReference>
<reference evidence="14" key="1">
    <citation type="journal article" date="2016" name="Nat. Commun.">
        <title>Genome analysis of three Pneumocystis species reveals adaptation mechanisms to life exclusively in mammalian hosts.</title>
        <authorList>
            <person name="Ma L."/>
            <person name="Chen Z."/>
            <person name="Huang D.W."/>
            <person name="Kutty G."/>
            <person name="Ishihara M."/>
            <person name="Wang H."/>
            <person name="Abouelleil A."/>
            <person name="Bishop L."/>
            <person name="Davey E."/>
            <person name="Deng R."/>
            <person name="Deng X."/>
            <person name="Fan L."/>
            <person name="Fantoni G."/>
            <person name="Fitzgerald M."/>
            <person name="Gogineni E."/>
            <person name="Goldberg J.M."/>
            <person name="Handley G."/>
            <person name="Hu X."/>
            <person name="Huber C."/>
            <person name="Jiao X."/>
            <person name="Jones K."/>
            <person name="Levin J.Z."/>
            <person name="Liu Y."/>
            <person name="Macdonald P."/>
            <person name="Melnikov A."/>
            <person name="Raley C."/>
            <person name="Sassi M."/>
            <person name="Sherman B.T."/>
            <person name="Song X."/>
            <person name="Sykes S."/>
            <person name="Tran B."/>
            <person name="Walsh L."/>
            <person name="Xia Y."/>
            <person name="Yang J."/>
            <person name="Young S."/>
            <person name="Zeng Q."/>
            <person name="Zheng X."/>
            <person name="Stephens R."/>
            <person name="Nusbaum C."/>
            <person name="Birren B.W."/>
            <person name="Azadi P."/>
            <person name="Lempicki R.A."/>
            <person name="Cuomo C.A."/>
            <person name="Kovacs J.A."/>
        </authorList>
    </citation>
    <scope>NUCLEOTIDE SEQUENCE [LARGE SCALE GENOMIC DNA]</scope>
    <source>
        <strain evidence="14">B80</strain>
    </source>
</reference>
<dbReference type="PROSITE" id="PS50089">
    <property type="entry name" value="ZF_RING_2"/>
    <property type="match status" value="1"/>
</dbReference>
<dbReference type="SUPFAM" id="SSF57850">
    <property type="entry name" value="RING/U-box"/>
    <property type="match status" value="1"/>
</dbReference>
<keyword evidence="4 10" id="KW-0863">Zinc-finger</keyword>
<name>A0A0W4ZKE1_PNEC8</name>
<dbReference type="GO" id="GO:0007032">
    <property type="term" value="P:endosome organization"/>
    <property type="evidence" value="ECO:0007669"/>
    <property type="project" value="TreeGrafter"/>
</dbReference>
<comment type="caution">
    <text evidence="13">The sequence shown here is derived from an EMBL/GenBank/DDBJ whole genome shotgun (WGS) entry which is preliminary data.</text>
</comment>
<sequence length="958" mass="110074">MDLSSWRQFNFFKITEITDLYHKKEGQDVLKIISSSIVTSGRKYIYAADNFGYIRIISSEFCIVCEFSAYKNGRVILLHCISEAPLLVTIGDEENNSDPILKIWSLESFENSFKSPKCKTTININNNANPYPISCFAVSENLSYVAIGFANGTVLLIKGDLVRDRGSIQRVIYKSEEPITGLYFKESKKDVSLFIITTEKVLKLLINAKILFKSPEIIDAVGASLGCSTINRKNDDLIIVRDDSIYIYKSNNKNICYSYKSSKFGVLVNHDYIFVFLLPCAASIIAPSTTNISPRNIFDMSQLIVINTENKFIAHVSNFQFFFKTIFMEWGDLYIFSQDEQVFRVQEKSLSEKLEILFQKHSYPLAIDLALTGGYTRTKVNDIIIKYGDYLYDNGDFDGSMKQYILSIDQIKPSNIIKKFLNSKHINNLISFLETLYAKRLSNSDHIILLLNCYAKLHDLEKINDFIMKENVEFDIMSAITVFRQGGYYDQAAYLADKCQDYDTYLSIQIEDNNDCKKSLEYILDLEPEYVFFSLKKYGKKLLSEVPMELVSLCIDLFSGTYMPISKKSSLKKSTNQTSQFTITNYVSFLPYVNTATANSTSEQSVVNSNQTYSCDIKTQPMYDIPSVSSIFPIFINNNKQLIYILETLMEKFSAIDYKNSERDLVCTTLYEIYLREIKNSNSSIERQDYEKKAKSILDNETCLIDSFNGLLLSYLTGFSEGFQILKEKSDTKIDAFRYYCSIQDTSKVIDFLTKHGDSESELYLLALGYFISSPKILNDVGDYFHIVLKKIKEERLMTPLEIIKILSLNSIATIGVVREYLIEIIEQERKEIDNNTKLINTYHNDTENKKNKLNDLMESAQILQGMKCSICELTLDLPVVHFLCKHSYHQRCINDLEEMEYCPQCSSNNNMVKAIKKSQSEIANKHNFFQSQLENAIDKLKFIFDFLSRGALSMEMK</sequence>
<dbReference type="GO" id="GO:0000329">
    <property type="term" value="C:fungal-type vacuole membrane"/>
    <property type="evidence" value="ECO:0007669"/>
    <property type="project" value="UniProtKB-UniRule"/>
</dbReference>
<dbReference type="GO" id="GO:0007033">
    <property type="term" value="P:vacuole organization"/>
    <property type="evidence" value="ECO:0007669"/>
    <property type="project" value="TreeGrafter"/>
</dbReference>
<evidence type="ECO:0000313" key="13">
    <source>
        <dbReference type="EMBL" id="KTW28845.1"/>
    </source>
</evidence>
<dbReference type="InterPro" id="IPR057308">
    <property type="entry name" value="CHCR_PEP5_VPS11"/>
</dbReference>
<organism evidence="13 14">
    <name type="scientific">Pneumocystis carinii (strain B80)</name>
    <name type="common">Rat pneumocystis pneumonia agent</name>
    <name type="synonym">Pneumocystis carinii f. sp. carinii</name>
    <dbReference type="NCBI Taxonomy" id="1408658"/>
    <lineage>
        <taxon>Eukaryota</taxon>
        <taxon>Fungi</taxon>
        <taxon>Dikarya</taxon>
        <taxon>Ascomycota</taxon>
        <taxon>Taphrinomycotina</taxon>
        <taxon>Pneumocystomycetes</taxon>
        <taxon>Pneumocystaceae</taxon>
        <taxon>Pneumocystis</taxon>
    </lineage>
</organism>
<evidence type="ECO:0000259" key="12">
    <source>
        <dbReference type="PROSITE" id="PS50089"/>
    </source>
</evidence>
<dbReference type="InterPro" id="IPR024763">
    <property type="entry name" value="VPS11_C"/>
</dbReference>
<proteinExistence type="inferred from homology"/>
<dbReference type="RefSeq" id="XP_018226212.1">
    <property type="nucleotide sequence ID" value="XM_018370056.1"/>
</dbReference>
<dbReference type="Proteomes" id="UP000054454">
    <property type="component" value="Unassembled WGS sequence"/>
</dbReference>
<dbReference type="Pfam" id="PF23356">
    <property type="entry name" value="TPR_PEP5_VPS11"/>
    <property type="match status" value="1"/>
</dbReference>
<dbReference type="Pfam" id="PF12451">
    <property type="entry name" value="VPS11_C"/>
    <property type="match status" value="1"/>
</dbReference>
<dbReference type="Pfam" id="PF17122">
    <property type="entry name" value="zf-C3H2C3"/>
    <property type="match status" value="1"/>
</dbReference>
<evidence type="ECO:0000256" key="9">
    <source>
        <dbReference type="PIRNR" id="PIRNR007860"/>
    </source>
</evidence>
<feature type="domain" description="RING-type" evidence="12">
    <location>
        <begin position="869"/>
        <end position="907"/>
    </location>
</feature>
<evidence type="ECO:0000256" key="7">
    <source>
        <dbReference type="ARBA" id="ARBA00023136"/>
    </source>
</evidence>
<dbReference type="PROSITE" id="PS50236">
    <property type="entry name" value="CHCR"/>
    <property type="match status" value="1"/>
</dbReference>
<dbReference type="InterPro" id="IPR057307">
    <property type="entry name" value="PEP5_VPS11_N"/>
</dbReference>
<dbReference type="InterPro" id="IPR011990">
    <property type="entry name" value="TPR-like_helical_dom_sf"/>
</dbReference>
<dbReference type="GO" id="GO:0048284">
    <property type="term" value="P:organelle fusion"/>
    <property type="evidence" value="ECO:0007669"/>
    <property type="project" value="TreeGrafter"/>
</dbReference>
<keyword evidence="14" id="KW-1185">Reference proteome</keyword>
<dbReference type="AlphaFoldDB" id="A0A0W4ZKE1"/>
<comment type="subcellular location">
    <subcellularLocation>
        <location evidence="8">Endomembrane system</location>
        <topology evidence="8">Peripheral membrane protein</topology>
        <orientation evidence="8">Cytoplasmic side</orientation>
    </subcellularLocation>
    <subcellularLocation>
        <location evidence="9">Vacuole membrane</location>
        <topology evidence="9">Peripheral membrane protein</topology>
        <orientation evidence="9">Cytoplasmic side</orientation>
    </subcellularLocation>
</comment>
<dbReference type="GO" id="GO:0061630">
    <property type="term" value="F:ubiquitin protein ligase activity"/>
    <property type="evidence" value="ECO:0007669"/>
    <property type="project" value="UniProtKB-EC"/>
</dbReference>
<evidence type="ECO:0000256" key="11">
    <source>
        <dbReference type="PROSITE-ProRule" id="PRU01006"/>
    </source>
</evidence>
<keyword evidence="7 9" id="KW-0472">Membrane</keyword>
<dbReference type="InterPro" id="IPR036322">
    <property type="entry name" value="WD40_repeat_dom_sf"/>
</dbReference>
<dbReference type="GO" id="GO:0033263">
    <property type="term" value="C:CORVET complex"/>
    <property type="evidence" value="ECO:0007669"/>
    <property type="project" value="UniProtKB-UniRule"/>
</dbReference>
<comment type="similarity">
    <text evidence="1 9">Belongs to the VPS11 family.</text>
</comment>
<evidence type="ECO:0000256" key="6">
    <source>
        <dbReference type="ARBA" id="ARBA00022927"/>
    </source>
</evidence>
<dbReference type="InterPro" id="IPR016528">
    <property type="entry name" value="VPS11"/>
</dbReference>
<keyword evidence="3" id="KW-0479">Metal-binding</keyword>
<dbReference type="SUPFAM" id="SSF48371">
    <property type="entry name" value="ARM repeat"/>
    <property type="match status" value="1"/>
</dbReference>
<keyword evidence="9" id="KW-0833">Ubl conjugation pathway</keyword>
<keyword evidence="6 9" id="KW-0653">Protein transport</keyword>
<dbReference type="GO" id="GO:0008270">
    <property type="term" value="F:zinc ion binding"/>
    <property type="evidence" value="ECO:0007669"/>
    <property type="project" value="UniProtKB-KW"/>
</dbReference>
<dbReference type="PANTHER" id="PTHR23323">
    <property type="entry name" value="VACUOLAR PROTEIN SORTING-ASSOCIATED PROTEIN"/>
    <property type="match status" value="1"/>
</dbReference>
<dbReference type="EC" id="2.3.2.27" evidence="9"/>
<evidence type="ECO:0000256" key="2">
    <source>
        <dbReference type="ARBA" id="ARBA00022448"/>
    </source>
</evidence>
<dbReference type="GO" id="GO:0006886">
    <property type="term" value="P:intracellular protein transport"/>
    <property type="evidence" value="ECO:0007669"/>
    <property type="project" value="UniProtKB-UniRule"/>
</dbReference>
<evidence type="ECO:0000313" key="14">
    <source>
        <dbReference type="Proteomes" id="UP000054454"/>
    </source>
</evidence>
<evidence type="ECO:0000256" key="8">
    <source>
        <dbReference type="ARBA" id="ARBA00029433"/>
    </source>
</evidence>
<feature type="repeat" description="CHCR" evidence="11">
    <location>
        <begin position="404"/>
        <end position="551"/>
    </location>
</feature>
<dbReference type="InterPro" id="IPR001841">
    <property type="entry name" value="Znf_RING"/>
</dbReference>
<evidence type="ECO:0000256" key="5">
    <source>
        <dbReference type="ARBA" id="ARBA00022833"/>
    </source>
</evidence>
<evidence type="ECO:0000256" key="4">
    <source>
        <dbReference type="ARBA" id="ARBA00022771"/>
    </source>
</evidence>
<dbReference type="EMBL" id="LFVZ01000006">
    <property type="protein sequence ID" value="KTW28845.1"/>
    <property type="molecule type" value="Genomic_DNA"/>
</dbReference>
<evidence type="ECO:0000256" key="10">
    <source>
        <dbReference type="PROSITE-ProRule" id="PRU00175"/>
    </source>
</evidence>
<accession>A0A0W4ZKE1</accession>
<protein>
    <recommendedName>
        <fullName evidence="9">E3 ubiquitin-protein ligase PEP5</fullName>
        <ecNumber evidence="9">2.3.2.27</ecNumber>
    </recommendedName>
</protein>
<evidence type="ECO:0000256" key="3">
    <source>
        <dbReference type="ARBA" id="ARBA00022723"/>
    </source>
</evidence>